<dbReference type="InterPro" id="IPR001064">
    <property type="entry name" value="Beta/gamma_crystallin"/>
</dbReference>
<dbReference type="EMBL" id="JANPWB010000011">
    <property type="protein sequence ID" value="KAJ1122284.1"/>
    <property type="molecule type" value="Genomic_DNA"/>
</dbReference>
<feature type="domain" description="Beta/gamma crystallin 'Greek key'" evidence="3">
    <location>
        <begin position="5"/>
        <end position="45"/>
    </location>
</feature>
<dbReference type="Pfam" id="PF00030">
    <property type="entry name" value="Crystall"/>
    <property type="match status" value="2"/>
</dbReference>
<dbReference type="PANTHER" id="PTHR11818:SF103">
    <property type="entry name" value="BETA_GAMMA CRYSTALLIN 'GREEK KEY' DOMAIN-CONTAINING PROTEIN"/>
    <property type="match status" value="1"/>
</dbReference>
<dbReference type="InterPro" id="IPR050252">
    <property type="entry name" value="Beta/Gamma-Crystallin"/>
</dbReference>
<comment type="caution">
    <text evidence="4">The sequence shown here is derived from an EMBL/GenBank/DDBJ whole genome shotgun (WGS) entry which is preliminary data.</text>
</comment>
<evidence type="ECO:0000259" key="3">
    <source>
        <dbReference type="PROSITE" id="PS50915"/>
    </source>
</evidence>
<dbReference type="GO" id="GO:0002088">
    <property type="term" value="P:lens development in camera-type eye"/>
    <property type="evidence" value="ECO:0007669"/>
    <property type="project" value="TreeGrafter"/>
</dbReference>
<accession>A0AAV7P5Z1</accession>
<dbReference type="Proteomes" id="UP001066276">
    <property type="component" value="Chromosome 7"/>
</dbReference>
<dbReference type="Pfam" id="PF03318">
    <property type="entry name" value="ETX_MTX2"/>
    <property type="match status" value="1"/>
</dbReference>
<dbReference type="Gene3D" id="2.60.20.10">
    <property type="entry name" value="Crystallins"/>
    <property type="match status" value="2"/>
</dbReference>
<feature type="domain" description="Beta/gamma crystallin 'Greek key'" evidence="3">
    <location>
        <begin position="130"/>
        <end position="172"/>
    </location>
</feature>
<name>A0AAV7P5Z1_PLEWA</name>
<dbReference type="GO" id="GO:0007601">
    <property type="term" value="P:visual perception"/>
    <property type="evidence" value="ECO:0007669"/>
    <property type="project" value="TreeGrafter"/>
</dbReference>
<comment type="similarity">
    <text evidence="1">Belongs to the beta/gamma-crystallin family.</text>
</comment>
<dbReference type="InterPro" id="IPR004991">
    <property type="entry name" value="Aerolysin-like"/>
</dbReference>
<dbReference type="SMART" id="SM00247">
    <property type="entry name" value="XTALbg"/>
    <property type="match status" value="2"/>
</dbReference>
<organism evidence="4 5">
    <name type="scientific">Pleurodeles waltl</name>
    <name type="common">Iberian ribbed newt</name>
    <dbReference type="NCBI Taxonomy" id="8319"/>
    <lineage>
        <taxon>Eukaryota</taxon>
        <taxon>Metazoa</taxon>
        <taxon>Chordata</taxon>
        <taxon>Craniata</taxon>
        <taxon>Vertebrata</taxon>
        <taxon>Euteleostomi</taxon>
        <taxon>Amphibia</taxon>
        <taxon>Batrachia</taxon>
        <taxon>Caudata</taxon>
        <taxon>Salamandroidea</taxon>
        <taxon>Salamandridae</taxon>
        <taxon>Pleurodelinae</taxon>
        <taxon>Pleurodeles</taxon>
    </lineage>
</organism>
<dbReference type="PROSITE" id="PS50915">
    <property type="entry name" value="CRYSTALLIN_BETA_GAMMA"/>
    <property type="match status" value="4"/>
</dbReference>
<keyword evidence="2" id="KW-0677">Repeat</keyword>
<evidence type="ECO:0000256" key="1">
    <source>
        <dbReference type="ARBA" id="ARBA00009646"/>
    </source>
</evidence>
<dbReference type="AlphaFoldDB" id="A0AAV7P5Z1"/>
<reference evidence="4" key="1">
    <citation type="journal article" date="2022" name="bioRxiv">
        <title>Sequencing and chromosome-scale assembly of the giantPleurodeles waltlgenome.</title>
        <authorList>
            <person name="Brown T."/>
            <person name="Elewa A."/>
            <person name="Iarovenko S."/>
            <person name="Subramanian E."/>
            <person name="Araus A.J."/>
            <person name="Petzold A."/>
            <person name="Susuki M."/>
            <person name="Suzuki K.-i.T."/>
            <person name="Hayashi T."/>
            <person name="Toyoda A."/>
            <person name="Oliveira C."/>
            <person name="Osipova E."/>
            <person name="Leigh N.D."/>
            <person name="Simon A."/>
            <person name="Yun M.H."/>
        </authorList>
    </citation>
    <scope>NUCLEOTIDE SEQUENCE</scope>
    <source>
        <strain evidence="4">20211129_DDA</strain>
        <tissue evidence="4">Liver</tissue>
    </source>
</reference>
<sequence length="340" mass="38532">MMTMNTITVYEHPNFQGLRRTYRADVPNLADENFGDCISSMKVVGQPWLIYEHPNYQGWCIALEEGDHPATEINDKASSLKLITEDLTNPKITVYEHPNASGNQTVLTQETNLIFGNMNDKISSHRVQKGTWLLYEHPNRGGRFIVAKTGEYLANYCDVGLNDQVSHVYPLRPGKESVIATLLWDKKKIESEKNIQVDQYVYINNTDIEQEYTATSCKEYEKYVSHSFEFSNETSIKVGLSFALKGVVNIEAEASNTFKVKKDQAESFTTRKKAELSLPVKVPPRTKTTISFMCKEIMFSVPVELKILRGIKTVIEYGTYHCESGTDISIDLQSDTIGKL</sequence>
<dbReference type="GO" id="GO:0005212">
    <property type="term" value="F:structural constituent of eye lens"/>
    <property type="evidence" value="ECO:0007669"/>
    <property type="project" value="TreeGrafter"/>
</dbReference>
<dbReference type="Gene3D" id="2.170.15.10">
    <property type="entry name" value="Proaerolysin, chain A, domain 3"/>
    <property type="match status" value="1"/>
</dbReference>
<gene>
    <name evidence="4" type="ORF">NDU88_000780</name>
</gene>
<feature type="domain" description="Beta/gamma crystallin 'Greek key'" evidence="3">
    <location>
        <begin position="46"/>
        <end position="84"/>
    </location>
</feature>
<evidence type="ECO:0000256" key="2">
    <source>
        <dbReference type="ARBA" id="ARBA00022737"/>
    </source>
</evidence>
<feature type="domain" description="Beta/gamma crystallin 'Greek key'" evidence="3">
    <location>
        <begin position="90"/>
        <end position="129"/>
    </location>
</feature>
<dbReference type="CDD" id="cd20230">
    <property type="entry name" value="PFM_EP37-like"/>
    <property type="match status" value="1"/>
</dbReference>
<evidence type="ECO:0000313" key="5">
    <source>
        <dbReference type="Proteomes" id="UP001066276"/>
    </source>
</evidence>
<dbReference type="InterPro" id="IPR011024">
    <property type="entry name" value="G_crystallin-like"/>
</dbReference>
<dbReference type="SUPFAM" id="SSF49695">
    <property type="entry name" value="gamma-Crystallin-like"/>
    <property type="match status" value="1"/>
</dbReference>
<dbReference type="SUPFAM" id="SSF56973">
    <property type="entry name" value="Aerolisin/ETX pore-forming domain"/>
    <property type="match status" value="1"/>
</dbReference>
<keyword evidence="5" id="KW-1185">Reference proteome</keyword>
<dbReference type="PANTHER" id="PTHR11818">
    <property type="entry name" value="BETA/GAMMA CRYSTALLIN"/>
    <property type="match status" value="1"/>
</dbReference>
<evidence type="ECO:0000313" key="4">
    <source>
        <dbReference type="EMBL" id="KAJ1122284.1"/>
    </source>
</evidence>
<protein>
    <recommendedName>
        <fullName evidence="3">Beta/gamma crystallin 'Greek key' domain-containing protein</fullName>
    </recommendedName>
</protein>
<proteinExistence type="inferred from homology"/>